<dbReference type="InterPro" id="IPR017650">
    <property type="entry name" value="Arginine_N-succinylTrfase"/>
</dbReference>
<protein>
    <recommendedName>
        <fullName evidence="4">Arginine N-succinyltransferase</fullName>
        <ecNumber evidence="4">2.3.1.109</ecNumber>
    </recommendedName>
</protein>
<comment type="caution">
    <text evidence="5">The sequence shown here is derived from an EMBL/GenBank/DDBJ whole genome shotgun (WGS) entry which is preliminary data.</text>
</comment>
<dbReference type="eggNOG" id="COG3138">
    <property type="taxonomic scope" value="Bacteria"/>
</dbReference>
<keyword evidence="3" id="KW-0012">Acyltransferase</keyword>
<keyword evidence="1" id="KW-0056">Arginine metabolism</keyword>
<dbReference type="Gene3D" id="3.40.630.30">
    <property type="match status" value="1"/>
</dbReference>
<dbReference type="NCBIfam" id="TIGR03244">
    <property type="entry name" value="arg_catab_AstA"/>
    <property type="match status" value="1"/>
</dbReference>
<evidence type="ECO:0000256" key="1">
    <source>
        <dbReference type="ARBA" id="ARBA00022503"/>
    </source>
</evidence>
<dbReference type="STRING" id="1288826.MSNKSG1_02736"/>
<dbReference type="PANTHER" id="PTHR30420:SF1">
    <property type="entry name" value="ARGININE N-SUCCINYLTRANSFERASE"/>
    <property type="match status" value="1"/>
</dbReference>
<dbReference type="OrthoDB" id="21121at2"/>
<dbReference type="Pfam" id="PF04958">
    <property type="entry name" value="AstA"/>
    <property type="match status" value="1"/>
</dbReference>
<dbReference type="AlphaFoldDB" id="M7CXJ6"/>
<dbReference type="SUPFAM" id="SSF55729">
    <property type="entry name" value="Acyl-CoA N-acyltransferases (Nat)"/>
    <property type="match status" value="1"/>
</dbReference>
<dbReference type="GO" id="GO:0008791">
    <property type="term" value="F:arginine N-succinyltransferase activity"/>
    <property type="evidence" value="ECO:0007669"/>
    <property type="project" value="UniProtKB-UniRule"/>
</dbReference>
<evidence type="ECO:0000313" key="6">
    <source>
        <dbReference type="Proteomes" id="UP000011960"/>
    </source>
</evidence>
<dbReference type="RefSeq" id="WP_008937705.1">
    <property type="nucleotide sequence ID" value="NZ_APAT01000008.1"/>
</dbReference>
<dbReference type="EC" id="2.3.1.109" evidence="4"/>
<proteinExistence type="predicted"/>
<evidence type="ECO:0000256" key="2">
    <source>
        <dbReference type="ARBA" id="ARBA00022679"/>
    </source>
</evidence>
<dbReference type="PATRIC" id="fig|1288826.3.peg.528"/>
<sequence length="342" mass="38002">MMVVRPIGTEDHEALRELARKTGKGFTSLQDDDTQVARKMESALAAWKDGEIPEEAFYLFAMEDTDTGRVVGICGLEAAVGISEPWYNYHIGSLLHSSRELGVRNLVNTLTLSNDHTGYSELCTLFLAPEARHSKNGSLLSKSRFLFMAEFPQRFNEFMLAEMRGYADKDGISPFWEGLGRQFFSLEFSQADQLSSMDKVFIAELMPKYPIYTNLLPKAAQEVMGETHPDTTPARKLLEAEGMRYTGYVDIFDAGPTLVARMDDIRAINKSRHASVQVSDVELTGELYLVSNTGFLDFRCCMTPLQTLDNGKVGLSPAVIEALKVTEGSTVRIVPLSVGRSN</sequence>
<keyword evidence="2 5" id="KW-0808">Transferase</keyword>
<dbReference type="NCBIfam" id="TIGR03243">
    <property type="entry name" value="arg_catab_AOST"/>
    <property type="match status" value="1"/>
</dbReference>
<organism evidence="5 6">
    <name type="scientific">Marinobacter santoriniensis NKSG1</name>
    <dbReference type="NCBI Taxonomy" id="1288826"/>
    <lineage>
        <taxon>Bacteria</taxon>
        <taxon>Pseudomonadati</taxon>
        <taxon>Pseudomonadota</taxon>
        <taxon>Gammaproteobacteria</taxon>
        <taxon>Pseudomonadales</taxon>
        <taxon>Marinobacteraceae</taxon>
        <taxon>Marinobacter</taxon>
    </lineage>
</organism>
<dbReference type="InterPro" id="IPR007041">
    <property type="entry name" value="Arg_succinylTrfase_AstA/AruG"/>
</dbReference>
<gene>
    <name evidence="5" type="ORF">MSNKSG1_02736</name>
</gene>
<dbReference type="Gene3D" id="2.40.40.20">
    <property type="match status" value="1"/>
</dbReference>
<evidence type="ECO:0000256" key="3">
    <source>
        <dbReference type="ARBA" id="ARBA00023315"/>
    </source>
</evidence>
<keyword evidence="6" id="KW-1185">Reference proteome</keyword>
<dbReference type="PANTHER" id="PTHR30420">
    <property type="entry name" value="N-SUCCINYLARGININE DIHYDROLASE"/>
    <property type="match status" value="1"/>
</dbReference>
<accession>M7CXJ6</accession>
<dbReference type="Proteomes" id="UP000011960">
    <property type="component" value="Unassembled WGS sequence"/>
</dbReference>
<evidence type="ECO:0000256" key="4">
    <source>
        <dbReference type="NCBIfam" id="TIGR03244"/>
    </source>
</evidence>
<dbReference type="GO" id="GO:0006527">
    <property type="term" value="P:L-arginine catabolic process"/>
    <property type="evidence" value="ECO:0007669"/>
    <property type="project" value="UniProtKB-UniRule"/>
</dbReference>
<reference evidence="5 6" key="1">
    <citation type="journal article" date="2013" name="Genome Announc.">
        <title>Genome Sequence of Hydrothermal Arsenic-Respiring Bacterium Marinobacter santoriniensis NKSG1T.</title>
        <authorList>
            <person name="Handley K.M."/>
            <person name="Upton M."/>
            <person name="Beatson S.A."/>
            <person name="Hery M."/>
            <person name="Lloyd J.R."/>
        </authorList>
    </citation>
    <scope>NUCLEOTIDE SEQUENCE [LARGE SCALE GENOMIC DNA]</scope>
    <source>
        <strain evidence="5 6">NKSG1</strain>
    </source>
</reference>
<dbReference type="EMBL" id="APAT01000008">
    <property type="protein sequence ID" value="EMP56940.1"/>
    <property type="molecule type" value="Genomic_DNA"/>
</dbReference>
<evidence type="ECO:0000313" key="5">
    <source>
        <dbReference type="EMBL" id="EMP56940.1"/>
    </source>
</evidence>
<name>M7CXJ6_9GAMM</name>
<dbReference type="InterPro" id="IPR016181">
    <property type="entry name" value="Acyl_CoA_acyltransferase"/>
</dbReference>